<organism evidence="1 2">
    <name type="scientific">Polyporus arcularius HHB13444</name>
    <dbReference type="NCBI Taxonomy" id="1314778"/>
    <lineage>
        <taxon>Eukaryota</taxon>
        <taxon>Fungi</taxon>
        <taxon>Dikarya</taxon>
        <taxon>Basidiomycota</taxon>
        <taxon>Agaricomycotina</taxon>
        <taxon>Agaricomycetes</taxon>
        <taxon>Polyporales</taxon>
        <taxon>Polyporaceae</taxon>
        <taxon>Polyporus</taxon>
    </lineage>
</organism>
<reference evidence="1 2" key="1">
    <citation type="journal article" date="2019" name="Nat. Ecol. Evol.">
        <title>Megaphylogeny resolves global patterns of mushroom evolution.</title>
        <authorList>
            <person name="Varga T."/>
            <person name="Krizsan K."/>
            <person name="Foldi C."/>
            <person name="Dima B."/>
            <person name="Sanchez-Garcia M."/>
            <person name="Sanchez-Ramirez S."/>
            <person name="Szollosi G.J."/>
            <person name="Szarkandi J.G."/>
            <person name="Papp V."/>
            <person name="Albert L."/>
            <person name="Andreopoulos W."/>
            <person name="Angelini C."/>
            <person name="Antonin V."/>
            <person name="Barry K.W."/>
            <person name="Bougher N.L."/>
            <person name="Buchanan P."/>
            <person name="Buyck B."/>
            <person name="Bense V."/>
            <person name="Catcheside P."/>
            <person name="Chovatia M."/>
            <person name="Cooper J."/>
            <person name="Damon W."/>
            <person name="Desjardin D."/>
            <person name="Finy P."/>
            <person name="Geml J."/>
            <person name="Haridas S."/>
            <person name="Hughes K."/>
            <person name="Justo A."/>
            <person name="Karasinski D."/>
            <person name="Kautmanova I."/>
            <person name="Kiss B."/>
            <person name="Kocsube S."/>
            <person name="Kotiranta H."/>
            <person name="LaButti K.M."/>
            <person name="Lechner B.E."/>
            <person name="Liimatainen K."/>
            <person name="Lipzen A."/>
            <person name="Lukacs Z."/>
            <person name="Mihaltcheva S."/>
            <person name="Morgado L.N."/>
            <person name="Niskanen T."/>
            <person name="Noordeloos M.E."/>
            <person name="Ohm R.A."/>
            <person name="Ortiz-Santana B."/>
            <person name="Ovrebo C."/>
            <person name="Racz N."/>
            <person name="Riley R."/>
            <person name="Savchenko A."/>
            <person name="Shiryaev A."/>
            <person name="Soop K."/>
            <person name="Spirin V."/>
            <person name="Szebenyi C."/>
            <person name="Tomsovsky M."/>
            <person name="Tulloss R.E."/>
            <person name="Uehling J."/>
            <person name="Grigoriev I.V."/>
            <person name="Vagvolgyi C."/>
            <person name="Papp T."/>
            <person name="Martin F.M."/>
            <person name="Miettinen O."/>
            <person name="Hibbett D.S."/>
            <person name="Nagy L.G."/>
        </authorList>
    </citation>
    <scope>NUCLEOTIDE SEQUENCE [LARGE SCALE GENOMIC DNA]</scope>
    <source>
        <strain evidence="1 2">HHB13444</strain>
    </source>
</reference>
<proteinExistence type="predicted"/>
<evidence type="ECO:0000313" key="2">
    <source>
        <dbReference type="Proteomes" id="UP000308197"/>
    </source>
</evidence>
<dbReference type="EMBL" id="ML210994">
    <property type="protein sequence ID" value="TFK92681.1"/>
    <property type="molecule type" value="Genomic_DNA"/>
</dbReference>
<dbReference type="Gene3D" id="1.10.132.70">
    <property type="match status" value="1"/>
</dbReference>
<sequence>MSESSVQLQTQATAVDTSVSLDSSGRPINFHVSSQARRQTKYKPRFAEFSYNTWDVCRYAILATKAVIPMDFWGSKYNFQMVMQRMPDSIRLCDQSCAELHTPRCEAHGVGPSLRNAHCASCPTEFSDV</sequence>
<dbReference type="AlphaFoldDB" id="A0A5C3PTF5"/>
<accession>A0A5C3PTF5</accession>
<dbReference type="InParanoid" id="A0A5C3PTF5"/>
<protein>
    <submittedName>
        <fullName evidence="1">Uncharacterized protein</fullName>
    </submittedName>
</protein>
<dbReference type="STRING" id="1314778.A0A5C3PTF5"/>
<keyword evidence="2" id="KW-1185">Reference proteome</keyword>
<name>A0A5C3PTF5_9APHY</name>
<gene>
    <name evidence="1" type="ORF">K466DRAFT_480148</name>
</gene>
<dbReference type="Proteomes" id="UP000308197">
    <property type="component" value="Unassembled WGS sequence"/>
</dbReference>
<evidence type="ECO:0000313" key="1">
    <source>
        <dbReference type="EMBL" id="TFK92681.1"/>
    </source>
</evidence>